<dbReference type="Pfam" id="PF13469">
    <property type="entry name" value="Sulfotransfer_3"/>
    <property type="match status" value="1"/>
</dbReference>
<accession>A0ABX5Y180</accession>
<dbReference type="InterPro" id="IPR052736">
    <property type="entry name" value="Stf3_sulfotransferase"/>
</dbReference>
<dbReference type="EMBL" id="CP036432">
    <property type="protein sequence ID" value="QDV88028.1"/>
    <property type="molecule type" value="Genomic_DNA"/>
</dbReference>
<keyword evidence="3" id="KW-1185">Reference proteome</keyword>
<evidence type="ECO:0000313" key="3">
    <source>
        <dbReference type="Proteomes" id="UP000318081"/>
    </source>
</evidence>
<evidence type="ECO:0000313" key="2">
    <source>
        <dbReference type="EMBL" id="QDV88028.1"/>
    </source>
</evidence>
<feature type="region of interest" description="Disordered" evidence="1">
    <location>
        <begin position="273"/>
        <end position="295"/>
    </location>
</feature>
<organism evidence="2 3">
    <name type="scientific">Stieleria magnilauensis</name>
    <dbReference type="NCBI Taxonomy" id="2527963"/>
    <lineage>
        <taxon>Bacteria</taxon>
        <taxon>Pseudomonadati</taxon>
        <taxon>Planctomycetota</taxon>
        <taxon>Planctomycetia</taxon>
        <taxon>Pirellulales</taxon>
        <taxon>Pirellulaceae</taxon>
        <taxon>Stieleria</taxon>
    </lineage>
</organism>
<dbReference type="PANTHER" id="PTHR36451">
    <property type="entry name" value="PAPS-DEPENDENT SULFOTRANSFERASE STF3"/>
    <property type="match status" value="1"/>
</dbReference>
<dbReference type="SUPFAM" id="SSF52540">
    <property type="entry name" value="P-loop containing nucleoside triphosphate hydrolases"/>
    <property type="match status" value="1"/>
</dbReference>
<sequence>MAAPDDKAAGKPAAEFHRYPWYAPRFWHGMRPLTWWGLLRQGRFRIHPSRLPNLLGVSLATPWNTVLAGIQQLVFRNRLAAAELHGPPVFIIGHWRSGTTLLHELLVLDERYSSPTTFQCFAPHHFLVTEWIFQKFFGWLIPGKRPMDNMAAGWERPQEDEFALMNLGLPSPYRHIAFPCEAPVDMNYLDFQDVSPSALRQWLDALRRFLLGVSTVTGRPLVIKSPTHTGRIAALAREFPDARFIHVTRDPRALFPSTCRLWAGLAEAQGMQVARRPDAAASTNSSDDGDDQPLSADKQYVVDCLRRMYDAFLRDRPTIDSNRIIDIRYEDLVDDPVTVLETIYRSLRLSDFDSVRPVIESWAASEHRSYQTNRHQLSPQDEATIRSAWKHYFETYGY</sequence>
<dbReference type="Gene3D" id="3.40.50.300">
    <property type="entry name" value="P-loop containing nucleotide triphosphate hydrolases"/>
    <property type="match status" value="1"/>
</dbReference>
<dbReference type="InterPro" id="IPR027417">
    <property type="entry name" value="P-loop_NTPase"/>
</dbReference>
<evidence type="ECO:0000256" key="1">
    <source>
        <dbReference type="SAM" id="MobiDB-lite"/>
    </source>
</evidence>
<dbReference type="PANTHER" id="PTHR36451:SF1">
    <property type="entry name" value="OMEGA-HYDROXY-BETA-DIHYDROMENAQUINONE-9 SULFOTRANSFERASE STF3"/>
    <property type="match status" value="1"/>
</dbReference>
<dbReference type="Proteomes" id="UP000318081">
    <property type="component" value="Chromosome"/>
</dbReference>
<name>A0ABX5Y180_9BACT</name>
<gene>
    <name evidence="2" type="ORF">TBK1r_70600</name>
</gene>
<protein>
    <submittedName>
        <fullName evidence="2">Sulfotransferase domain protein</fullName>
    </submittedName>
</protein>
<proteinExistence type="predicted"/>
<reference evidence="2 3" key="1">
    <citation type="submission" date="2019-02" db="EMBL/GenBank/DDBJ databases">
        <title>Deep-cultivation of Planctomycetes and their phenomic and genomic characterization uncovers novel biology.</title>
        <authorList>
            <person name="Wiegand S."/>
            <person name="Jogler M."/>
            <person name="Boedeker C."/>
            <person name="Pinto D."/>
            <person name="Vollmers J."/>
            <person name="Rivas-Marin E."/>
            <person name="Kohn T."/>
            <person name="Peeters S.H."/>
            <person name="Heuer A."/>
            <person name="Rast P."/>
            <person name="Oberbeckmann S."/>
            <person name="Bunk B."/>
            <person name="Jeske O."/>
            <person name="Meyerdierks A."/>
            <person name="Storesund J.E."/>
            <person name="Kallscheuer N."/>
            <person name="Luecker S."/>
            <person name="Lage O.M."/>
            <person name="Pohl T."/>
            <person name="Merkel B.J."/>
            <person name="Hornburger P."/>
            <person name="Mueller R.-W."/>
            <person name="Bruemmer F."/>
            <person name="Labrenz M."/>
            <person name="Spormann A.M."/>
            <person name="Op den Camp H."/>
            <person name="Overmann J."/>
            <person name="Amann R."/>
            <person name="Jetten M.S.M."/>
            <person name="Mascher T."/>
            <person name="Medema M.H."/>
            <person name="Devos D.P."/>
            <person name="Kaster A.-K."/>
            <person name="Ovreas L."/>
            <person name="Rohde M."/>
            <person name="Galperin M.Y."/>
            <person name="Jogler C."/>
        </authorList>
    </citation>
    <scope>NUCLEOTIDE SEQUENCE [LARGE SCALE GENOMIC DNA]</scope>
    <source>
        <strain evidence="2 3">TBK1r</strain>
    </source>
</reference>